<dbReference type="AlphaFoldDB" id="A0A3R6FG22"/>
<evidence type="ECO:0000313" key="2">
    <source>
        <dbReference type="EMBL" id="RGQ43742.1"/>
    </source>
</evidence>
<evidence type="ECO:0000313" key="3">
    <source>
        <dbReference type="EMBL" id="RHE90241.1"/>
    </source>
</evidence>
<dbReference type="Proteomes" id="UP000283738">
    <property type="component" value="Unassembled WGS sequence"/>
</dbReference>
<feature type="domain" description="Bacterial EndoU nuclease" evidence="1">
    <location>
        <begin position="18"/>
        <end position="131"/>
    </location>
</feature>
<accession>A0A3R6FG22</accession>
<dbReference type="EMBL" id="QRTF01000058">
    <property type="protein sequence ID" value="RGQ43742.1"/>
    <property type="molecule type" value="Genomic_DNA"/>
</dbReference>
<name>A0A3R6FG22_9FIRM</name>
<protein>
    <submittedName>
        <fullName evidence="3">Cytosolic protein</fullName>
    </submittedName>
</protein>
<evidence type="ECO:0000259" key="1">
    <source>
        <dbReference type="Pfam" id="PF14436"/>
    </source>
</evidence>
<proteinExistence type="predicted"/>
<dbReference type="EMBL" id="QSKW01000052">
    <property type="protein sequence ID" value="RHE90241.1"/>
    <property type="molecule type" value="Genomic_DNA"/>
</dbReference>
<dbReference type="GO" id="GO:0004519">
    <property type="term" value="F:endonuclease activity"/>
    <property type="evidence" value="ECO:0007669"/>
    <property type="project" value="InterPro"/>
</dbReference>
<evidence type="ECO:0000313" key="5">
    <source>
        <dbReference type="Proteomes" id="UP000286271"/>
    </source>
</evidence>
<evidence type="ECO:0000313" key="4">
    <source>
        <dbReference type="Proteomes" id="UP000283738"/>
    </source>
</evidence>
<gene>
    <name evidence="3" type="ORF">DW707_17550</name>
    <name evidence="2" type="ORF">DWY96_16515</name>
</gene>
<reference evidence="4 5" key="1">
    <citation type="submission" date="2018-08" db="EMBL/GenBank/DDBJ databases">
        <title>A genome reference for cultivated species of the human gut microbiota.</title>
        <authorList>
            <person name="Zou Y."/>
            <person name="Xue W."/>
            <person name="Luo G."/>
        </authorList>
    </citation>
    <scope>NUCLEOTIDE SEQUENCE [LARGE SCALE GENOMIC DNA]</scope>
    <source>
        <strain evidence="2 4">AF28-15</strain>
        <strain evidence="3 5">AM27-11</strain>
    </source>
</reference>
<dbReference type="InterPro" id="IPR029501">
    <property type="entry name" value="EndoU_bac"/>
</dbReference>
<dbReference type="Pfam" id="PF14436">
    <property type="entry name" value="EndoU_bacteria"/>
    <property type="match status" value="1"/>
</dbReference>
<organism evidence="3 5">
    <name type="scientific">Roseburia inulinivorans</name>
    <dbReference type="NCBI Taxonomy" id="360807"/>
    <lineage>
        <taxon>Bacteria</taxon>
        <taxon>Bacillati</taxon>
        <taxon>Bacillota</taxon>
        <taxon>Clostridia</taxon>
        <taxon>Lachnospirales</taxon>
        <taxon>Lachnospiraceae</taxon>
        <taxon>Roseburia</taxon>
    </lineage>
</organism>
<comment type="caution">
    <text evidence="3">The sequence shown here is derived from an EMBL/GenBank/DDBJ whole genome shotgun (WGS) entry which is preliminary data.</text>
</comment>
<sequence>MALKHSSVGDFTYNPKTGQISRMKGGGHGQSNINFLEENGIEYNIVKEYDNGVRVGNVPKHKTPSKRAGTGQAWFPKNWSDSKIKEAGNYVTNLPDNKNLPDGVIGYGEYDGVRAGIIKTDGKIGTIFPDADLQP</sequence>
<dbReference type="Proteomes" id="UP000286271">
    <property type="component" value="Unassembled WGS sequence"/>
</dbReference>